<protein>
    <submittedName>
        <fullName evidence="14">TonB family protein</fullName>
    </submittedName>
</protein>
<evidence type="ECO:0000256" key="8">
    <source>
        <dbReference type="ARBA" id="ARBA00022989"/>
    </source>
</evidence>
<keyword evidence="9 11" id="KW-0472">Membrane</keyword>
<evidence type="ECO:0000313" key="14">
    <source>
        <dbReference type="EMBL" id="AFL88608.1"/>
    </source>
</evidence>
<dbReference type="KEGG" id="trs:Terro_1981"/>
<keyword evidence="6 11" id="KW-0812">Transmembrane</keyword>
<evidence type="ECO:0000313" key="13">
    <source>
        <dbReference type="EMBL" id="AFL88267.1"/>
    </source>
</evidence>
<keyword evidence="15" id="KW-1185">Reference proteome</keyword>
<reference evidence="14 15" key="1">
    <citation type="submission" date="2012-06" db="EMBL/GenBank/DDBJ databases">
        <title>Complete genome of Terriglobus roseus DSM 18391.</title>
        <authorList>
            <consortium name="US DOE Joint Genome Institute (JGI-PGF)"/>
            <person name="Lucas S."/>
            <person name="Copeland A."/>
            <person name="Lapidus A."/>
            <person name="Glavina del Rio T."/>
            <person name="Dalin E."/>
            <person name="Tice H."/>
            <person name="Bruce D."/>
            <person name="Goodwin L."/>
            <person name="Pitluck S."/>
            <person name="Peters L."/>
            <person name="Mikhailova N."/>
            <person name="Munk A.C.C."/>
            <person name="Kyrpides N."/>
            <person name="Mavromatis K."/>
            <person name="Ivanova N."/>
            <person name="Brettin T."/>
            <person name="Detter J.C."/>
            <person name="Han C."/>
            <person name="Larimer F."/>
            <person name="Land M."/>
            <person name="Hauser L."/>
            <person name="Markowitz V."/>
            <person name="Cheng J.-F."/>
            <person name="Hugenholtz P."/>
            <person name="Woyke T."/>
            <person name="Wu D."/>
            <person name="Brambilla E."/>
            <person name="Klenk H.-P."/>
            <person name="Eisen J.A."/>
        </authorList>
    </citation>
    <scope>NUCLEOTIDE SEQUENCE [LARGE SCALE GENOMIC DNA]</scope>
    <source>
        <strain evidence="14">DSM 18391</strain>
        <strain evidence="15">DSM 18391 / NRRL B-41598 / KBS 63</strain>
    </source>
</reference>
<dbReference type="GO" id="GO:0015031">
    <property type="term" value="P:protein transport"/>
    <property type="evidence" value="ECO:0007669"/>
    <property type="project" value="UniProtKB-KW"/>
</dbReference>
<dbReference type="Proteomes" id="UP000006056">
    <property type="component" value="Chromosome"/>
</dbReference>
<evidence type="ECO:0000256" key="5">
    <source>
        <dbReference type="ARBA" id="ARBA00022519"/>
    </source>
</evidence>
<accession>I3ZH90</accession>
<comment type="similarity">
    <text evidence="2">Belongs to the TonB family.</text>
</comment>
<organism evidence="14 15">
    <name type="scientific">Terriglobus roseus (strain DSM 18391 / NRRL B-41598 / KBS 63)</name>
    <dbReference type="NCBI Taxonomy" id="926566"/>
    <lineage>
        <taxon>Bacteria</taxon>
        <taxon>Pseudomonadati</taxon>
        <taxon>Acidobacteriota</taxon>
        <taxon>Terriglobia</taxon>
        <taxon>Terriglobales</taxon>
        <taxon>Acidobacteriaceae</taxon>
        <taxon>Terriglobus</taxon>
    </lineage>
</organism>
<dbReference type="SUPFAM" id="SSF74653">
    <property type="entry name" value="TolA/TonB C-terminal domain"/>
    <property type="match status" value="1"/>
</dbReference>
<evidence type="ECO:0000256" key="9">
    <source>
        <dbReference type="ARBA" id="ARBA00023136"/>
    </source>
</evidence>
<dbReference type="Pfam" id="PF13103">
    <property type="entry name" value="TonB_2"/>
    <property type="match status" value="1"/>
</dbReference>
<dbReference type="InterPro" id="IPR051045">
    <property type="entry name" value="TonB-dependent_transducer"/>
</dbReference>
<dbReference type="GO" id="GO:0098797">
    <property type="term" value="C:plasma membrane protein complex"/>
    <property type="evidence" value="ECO:0007669"/>
    <property type="project" value="TreeGrafter"/>
</dbReference>
<dbReference type="RefSeq" id="WP_014785836.1">
    <property type="nucleotide sequence ID" value="NC_018014.1"/>
</dbReference>
<feature type="region of interest" description="Disordered" evidence="10">
    <location>
        <begin position="65"/>
        <end position="143"/>
    </location>
</feature>
<dbReference type="InterPro" id="IPR006260">
    <property type="entry name" value="TonB/TolA_C"/>
</dbReference>
<feature type="transmembrane region" description="Helical" evidence="11">
    <location>
        <begin position="18"/>
        <end position="39"/>
    </location>
</feature>
<keyword evidence="5" id="KW-0997">Cell inner membrane</keyword>
<dbReference type="STRING" id="926566.Terro_1981"/>
<evidence type="ECO:0000256" key="3">
    <source>
        <dbReference type="ARBA" id="ARBA00022448"/>
    </source>
</evidence>
<dbReference type="EMBL" id="CP003379">
    <property type="protein sequence ID" value="AFL88608.1"/>
    <property type="molecule type" value="Genomic_DNA"/>
</dbReference>
<proteinExistence type="inferred from homology"/>
<dbReference type="PANTHER" id="PTHR33446">
    <property type="entry name" value="PROTEIN TONB-RELATED"/>
    <property type="match status" value="1"/>
</dbReference>
<dbReference type="NCBIfam" id="TIGR01352">
    <property type="entry name" value="tonB_Cterm"/>
    <property type="match status" value="1"/>
</dbReference>
<dbReference type="EMBL" id="CP003379">
    <property type="protein sequence ID" value="AFL88267.1"/>
    <property type="molecule type" value="Genomic_DNA"/>
</dbReference>
<evidence type="ECO:0000256" key="1">
    <source>
        <dbReference type="ARBA" id="ARBA00004383"/>
    </source>
</evidence>
<dbReference type="OrthoDB" id="119084at2"/>
<dbReference type="KEGG" id="trs:Terro_2347"/>
<dbReference type="InterPro" id="IPR037682">
    <property type="entry name" value="TonB_C"/>
</dbReference>
<dbReference type="HOGENOM" id="CLU_084442_0_0_0"/>
<comment type="subcellular location">
    <subcellularLocation>
        <location evidence="1">Cell inner membrane</location>
        <topology evidence="1">Single-pass membrane protein</topology>
        <orientation evidence="1">Periplasmic side</orientation>
    </subcellularLocation>
</comment>
<dbReference type="PROSITE" id="PS52015">
    <property type="entry name" value="TONB_CTD"/>
    <property type="match status" value="1"/>
</dbReference>
<feature type="compositionally biased region" description="Pro residues" evidence="10">
    <location>
        <begin position="84"/>
        <end position="101"/>
    </location>
</feature>
<dbReference type="PANTHER" id="PTHR33446:SF11">
    <property type="entry name" value="TONB3"/>
    <property type="match status" value="1"/>
</dbReference>
<keyword evidence="4" id="KW-1003">Cell membrane</keyword>
<gene>
    <name evidence="13" type="ordered locus">Terro_1981</name>
    <name evidence="14" type="ordered locus">Terro_2347</name>
</gene>
<evidence type="ECO:0000256" key="6">
    <source>
        <dbReference type="ARBA" id="ARBA00022692"/>
    </source>
</evidence>
<evidence type="ECO:0000256" key="11">
    <source>
        <dbReference type="SAM" id="Phobius"/>
    </source>
</evidence>
<evidence type="ECO:0000256" key="2">
    <source>
        <dbReference type="ARBA" id="ARBA00006555"/>
    </source>
</evidence>
<dbReference type="AlphaFoldDB" id="I3ZH90"/>
<evidence type="ECO:0000313" key="15">
    <source>
        <dbReference type="Proteomes" id="UP000006056"/>
    </source>
</evidence>
<dbReference type="eggNOG" id="COG0810">
    <property type="taxonomic scope" value="Bacteria"/>
</dbReference>
<feature type="compositionally biased region" description="Pro residues" evidence="10">
    <location>
        <begin position="123"/>
        <end position="135"/>
    </location>
</feature>
<dbReference type="Gene3D" id="3.30.1150.10">
    <property type="match status" value="1"/>
</dbReference>
<evidence type="ECO:0000256" key="4">
    <source>
        <dbReference type="ARBA" id="ARBA00022475"/>
    </source>
</evidence>
<feature type="domain" description="TonB C-terminal" evidence="12">
    <location>
        <begin position="176"/>
        <end position="266"/>
    </location>
</feature>
<sequence>MPAVQEPTRTGRTTKQNFVVALALHGIIIGGIIGSAYVFHKTGDAWGDKADVTGAVQATMVSSVPLPPKVQPTTDNVLASESPSPVPPPPKAAAEPPPKPTDIPIVVKQPDKKQPPKTAEAPSPKPPEHPQPAKPQPDKAATGETAGLRVAMTAVENRAGTSSTNVADSAFGQRYAYYVRALTQKVAQQWFTQTLDSGAPGHRVYISFRVERDGTPSQIQIAKPSGDATLDASALRALQRIDTFGPLPDGYNGQYINVQYYFDPKQ</sequence>
<evidence type="ECO:0000256" key="7">
    <source>
        <dbReference type="ARBA" id="ARBA00022927"/>
    </source>
</evidence>
<dbReference type="GO" id="GO:0055085">
    <property type="term" value="P:transmembrane transport"/>
    <property type="evidence" value="ECO:0007669"/>
    <property type="project" value="InterPro"/>
</dbReference>
<keyword evidence="3" id="KW-0813">Transport</keyword>
<evidence type="ECO:0000259" key="12">
    <source>
        <dbReference type="PROSITE" id="PS52015"/>
    </source>
</evidence>
<name>I3ZH90_TERRK</name>
<evidence type="ECO:0000256" key="10">
    <source>
        <dbReference type="SAM" id="MobiDB-lite"/>
    </source>
</evidence>
<keyword evidence="7" id="KW-0653">Protein transport</keyword>
<dbReference type="GO" id="GO:0031992">
    <property type="term" value="F:energy transducer activity"/>
    <property type="evidence" value="ECO:0007669"/>
    <property type="project" value="TreeGrafter"/>
</dbReference>
<keyword evidence="8 11" id="KW-1133">Transmembrane helix</keyword>